<organism evidence="1">
    <name type="scientific">marine sediment metagenome</name>
    <dbReference type="NCBI Taxonomy" id="412755"/>
    <lineage>
        <taxon>unclassified sequences</taxon>
        <taxon>metagenomes</taxon>
        <taxon>ecological metagenomes</taxon>
    </lineage>
</organism>
<comment type="caution">
    <text evidence="1">The sequence shown here is derived from an EMBL/GenBank/DDBJ whole genome shotgun (WGS) entry which is preliminary data.</text>
</comment>
<reference evidence="1" key="1">
    <citation type="journal article" date="2015" name="Nature">
        <title>Complex archaea that bridge the gap between prokaryotes and eukaryotes.</title>
        <authorList>
            <person name="Spang A."/>
            <person name="Saw J.H."/>
            <person name="Jorgensen S.L."/>
            <person name="Zaremba-Niedzwiedzka K."/>
            <person name="Martijn J."/>
            <person name="Lind A.E."/>
            <person name="van Eijk R."/>
            <person name="Schleper C."/>
            <person name="Guy L."/>
            <person name="Ettema T.J."/>
        </authorList>
    </citation>
    <scope>NUCLEOTIDE SEQUENCE</scope>
</reference>
<protein>
    <submittedName>
        <fullName evidence="1">Uncharacterized protein</fullName>
    </submittedName>
</protein>
<dbReference type="InterPro" id="IPR011990">
    <property type="entry name" value="TPR-like_helical_dom_sf"/>
</dbReference>
<name>A0A0F9K8W6_9ZZZZ</name>
<dbReference type="AlphaFoldDB" id="A0A0F9K8W6"/>
<dbReference type="InterPro" id="IPR019734">
    <property type="entry name" value="TPR_rpt"/>
</dbReference>
<dbReference type="Gene3D" id="1.25.40.10">
    <property type="entry name" value="Tetratricopeptide repeat domain"/>
    <property type="match status" value="1"/>
</dbReference>
<gene>
    <name evidence="1" type="ORF">LCGC14_1357970</name>
</gene>
<proteinExistence type="predicted"/>
<sequence length="418" mass="46940">AQAVEDSRLLAADKILRDKAGQVAMLDEQIDRILVIRKEIQEKQKQEEYLELVRKGDQHAADGNVRDATNAYAQAIALLEAGKAALTPKIYADLKRSAETKKNVLEARTDYLSAVRAAKKLEKRDRLSAAAAYRKAVKAFATAKAKIPASYHKVLLGIAEPKIMADKARDLEHDHWLQEGRQRLLAGQFSQAEKELKKAQKIKDSPAVQRELAKIQKHSDYQALARDGDKLFRQRNYPAALKKYEDAMKLGSGIRGARAELGGKIADCRYQVELNTAQAFLAKNDWANAQRSLQKAKRVKPANSAQIDAMLQQLQLDRAFAQFMAQADRAFKARDWLGALTPLAAAKEIRPNAIEVELKIKDVRYEKNLQLGLASRERREYNAAAAYFRLAKGFKGTDEVERLIQEMVDAMKDEGDDE</sequence>
<dbReference type="SMART" id="SM00028">
    <property type="entry name" value="TPR"/>
    <property type="match status" value="5"/>
</dbReference>
<feature type="non-terminal residue" evidence="1">
    <location>
        <position position="1"/>
    </location>
</feature>
<dbReference type="EMBL" id="LAZR01008461">
    <property type="protein sequence ID" value="KKM78639.1"/>
    <property type="molecule type" value="Genomic_DNA"/>
</dbReference>
<evidence type="ECO:0000313" key="1">
    <source>
        <dbReference type="EMBL" id="KKM78639.1"/>
    </source>
</evidence>
<accession>A0A0F9K8W6</accession>
<dbReference type="SUPFAM" id="SSF48452">
    <property type="entry name" value="TPR-like"/>
    <property type="match status" value="1"/>
</dbReference>